<dbReference type="InterPro" id="IPR002909">
    <property type="entry name" value="IPT_dom"/>
</dbReference>
<organism evidence="6 7">
    <name type="scientific">Planoprotostelium fungivorum</name>
    <dbReference type="NCBI Taxonomy" id="1890364"/>
    <lineage>
        <taxon>Eukaryota</taxon>
        <taxon>Amoebozoa</taxon>
        <taxon>Evosea</taxon>
        <taxon>Variosea</taxon>
        <taxon>Cavosteliida</taxon>
        <taxon>Cavosteliaceae</taxon>
        <taxon>Planoprotostelium</taxon>
    </lineage>
</organism>
<feature type="disulfide bond" evidence="4">
    <location>
        <begin position="140"/>
        <end position="149"/>
    </location>
</feature>
<feature type="disulfide bond" evidence="4">
    <location>
        <begin position="121"/>
        <end position="131"/>
    </location>
</feature>
<dbReference type="STRING" id="1890364.A0A2P6NGK0"/>
<dbReference type="EMBL" id="MDYQ01000089">
    <property type="protein sequence ID" value="PRP83096.1"/>
    <property type="molecule type" value="Genomic_DNA"/>
</dbReference>
<evidence type="ECO:0000313" key="6">
    <source>
        <dbReference type="EMBL" id="PRP83096.1"/>
    </source>
</evidence>
<feature type="disulfide bond" evidence="4">
    <location>
        <begin position="85"/>
        <end position="95"/>
    </location>
</feature>
<dbReference type="PANTHER" id="PTHR11219">
    <property type="entry name" value="TENEURIN AND N-ACETYLGLUCOSAMINE-1-PHOSPHODIESTER ALPHA-N-ACETYLGLUCOSAMINIDASE"/>
    <property type="match status" value="1"/>
</dbReference>
<keyword evidence="2" id="KW-0677">Repeat</keyword>
<dbReference type="PRINTS" id="PR00011">
    <property type="entry name" value="EGFLAMININ"/>
</dbReference>
<dbReference type="PROSITE" id="PS00022">
    <property type="entry name" value="EGF_1"/>
    <property type="match status" value="2"/>
</dbReference>
<keyword evidence="7" id="KW-1185">Reference proteome</keyword>
<feature type="domain" description="EGF-like" evidence="5">
    <location>
        <begin position="117"/>
        <end position="150"/>
    </location>
</feature>
<accession>A0A2P6NGK0</accession>
<dbReference type="InterPro" id="IPR000742">
    <property type="entry name" value="EGF"/>
</dbReference>
<gene>
    <name evidence="6" type="ORF">PROFUN_09775</name>
</gene>
<dbReference type="InterPro" id="IPR051216">
    <property type="entry name" value="Teneurin"/>
</dbReference>
<evidence type="ECO:0000256" key="2">
    <source>
        <dbReference type="ARBA" id="ARBA00022737"/>
    </source>
</evidence>
<sequence>SLQPSEITVSQGADLSVVGVGFCPQDNVVRLDDYPFQGVVVSPNEVRVKLGPNVLGGTYQVGVQNSNGQRFGVVLRSDLRVHNGCPYNCSGNGYCNGLTDRCVCSAGYTGADCSQSNQSVCPNGCGGNGICDTQNRRCICLHGFIGADCSQRGMTCLNDCSRHGKCDTNTGTCKCSFFHCGNDCSKRWPLCR</sequence>
<dbReference type="Pfam" id="PF01833">
    <property type="entry name" value="TIG"/>
    <property type="match status" value="1"/>
</dbReference>
<keyword evidence="3 4" id="KW-1015">Disulfide bond</keyword>
<protein>
    <recommendedName>
        <fullName evidence="5">EGF-like domain-containing protein</fullName>
    </recommendedName>
</protein>
<dbReference type="Pfam" id="PF23106">
    <property type="entry name" value="EGF_Teneurin"/>
    <property type="match status" value="1"/>
</dbReference>
<dbReference type="SUPFAM" id="SSF81296">
    <property type="entry name" value="E set domains"/>
    <property type="match status" value="1"/>
</dbReference>
<dbReference type="PROSITE" id="PS01186">
    <property type="entry name" value="EGF_2"/>
    <property type="match status" value="2"/>
</dbReference>
<dbReference type="InParanoid" id="A0A2P6NGK0"/>
<proteinExistence type="predicted"/>
<evidence type="ECO:0000256" key="4">
    <source>
        <dbReference type="PROSITE-ProRule" id="PRU00076"/>
    </source>
</evidence>
<comment type="caution">
    <text evidence="4">Lacks conserved residue(s) required for the propagation of feature annotation.</text>
</comment>
<evidence type="ECO:0000256" key="1">
    <source>
        <dbReference type="ARBA" id="ARBA00022536"/>
    </source>
</evidence>
<dbReference type="OrthoDB" id="442970at2759"/>
<dbReference type="PANTHER" id="PTHR11219:SF69">
    <property type="entry name" value="TENEURIN-A"/>
    <property type="match status" value="1"/>
</dbReference>
<dbReference type="PROSITE" id="PS50026">
    <property type="entry name" value="EGF_3"/>
    <property type="match status" value="2"/>
</dbReference>
<dbReference type="InterPro" id="IPR013783">
    <property type="entry name" value="Ig-like_fold"/>
</dbReference>
<dbReference type="Gene3D" id="2.10.25.10">
    <property type="entry name" value="Laminin"/>
    <property type="match status" value="2"/>
</dbReference>
<dbReference type="InterPro" id="IPR014756">
    <property type="entry name" value="Ig_E-set"/>
</dbReference>
<dbReference type="Gene3D" id="2.60.40.10">
    <property type="entry name" value="Immunoglobulins"/>
    <property type="match status" value="1"/>
</dbReference>
<evidence type="ECO:0000259" key="5">
    <source>
        <dbReference type="PROSITE" id="PS50026"/>
    </source>
</evidence>
<keyword evidence="1 4" id="KW-0245">EGF-like domain</keyword>
<feature type="disulfide bond" evidence="4">
    <location>
        <begin position="104"/>
        <end position="113"/>
    </location>
</feature>
<feature type="non-terminal residue" evidence="6">
    <location>
        <position position="1"/>
    </location>
</feature>
<evidence type="ECO:0000256" key="3">
    <source>
        <dbReference type="ARBA" id="ARBA00023157"/>
    </source>
</evidence>
<evidence type="ECO:0000313" key="7">
    <source>
        <dbReference type="Proteomes" id="UP000241769"/>
    </source>
</evidence>
<dbReference type="SMART" id="SM00181">
    <property type="entry name" value="EGF"/>
    <property type="match status" value="3"/>
</dbReference>
<name>A0A2P6NGK0_9EUKA</name>
<reference evidence="6 7" key="1">
    <citation type="journal article" date="2018" name="Genome Biol. Evol.">
        <title>Multiple Roots of Fruiting Body Formation in Amoebozoa.</title>
        <authorList>
            <person name="Hillmann F."/>
            <person name="Forbes G."/>
            <person name="Novohradska S."/>
            <person name="Ferling I."/>
            <person name="Riege K."/>
            <person name="Groth M."/>
            <person name="Westermann M."/>
            <person name="Marz M."/>
            <person name="Spaller T."/>
            <person name="Winckler T."/>
            <person name="Schaap P."/>
            <person name="Glockner G."/>
        </authorList>
    </citation>
    <scope>NUCLEOTIDE SEQUENCE [LARGE SCALE GENOMIC DNA]</scope>
    <source>
        <strain evidence="6 7">Jena</strain>
    </source>
</reference>
<dbReference type="Proteomes" id="UP000241769">
    <property type="component" value="Unassembled WGS sequence"/>
</dbReference>
<feature type="domain" description="EGF-like" evidence="5">
    <location>
        <begin position="81"/>
        <end position="114"/>
    </location>
</feature>
<dbReference type="AlphaFoldDB" id="A0A2P6NGK0"/>
<comment type="caution">
    <text evidence="6">The sequence shown here is derived from an EMBL/GenBank/DDBJ whole genome shotgun (WGS) entry which is preliminary data.</text>
</comment>